<name>A0ACC7LG37_9FLAO</name>
<proteinExistence type="predicted"/>
<comment type="caution">
    <text evidence="1">The sequence shown here is derived from an EMBL/GenBank/DDBJ whole genome shotgun (WGS) entry which is preliminary data.</text>
</comment>
<keyword evidence="2" id="KW-1185">Reference proteome</keyword>
<reference evidence="1" key="1">
    <citation type="submission" date="2024-09" db="EMBL/GenBank/DDBJ databases">
        <authorList>
            <person name="Liu J."/>
        </authorList>
    </citation>
    <scope>NUCLEOTIDE SEQUENCE</scope>
    <source>
        <strain evidence="1">NBU2967</strain>
    </source>
</reference>
<dbReference type="Proteomes" id="UP001595191">
    <property type="component" value="Unassembled WGS sequence"/>
</dbReference>
<evidence type="ECO:0000313" key="1">
    <source>
        <dbReference type="EMBL" id="MFH6602124.1"/>
    </source>
</evidence>
<organism evidence="1 2">
    <name type="scientific">Meishania litoralis</name>
    <dbReference type="NCBI Taxonomy" id="3434685"/>
    <lineage>
        <taxon>Bacteria</taxon>
        <taxon>Pseudomonadati</taxon>
        <taxon>Bacteroidota</taxon>
        <taxon>Flavobacteriia</taxon>
        <taxon>Flavobacteriales</taxon>
        <taxon>Flavobacteriaceae</taxon>
        <taxon>Meishania</taxon>
    </lineage>
</organism>
<protein>
    <submittedName>
        <fullName evidence="1">Uncharacterized protein</fullName>
    </submittedName>
</protein>
<gene>
    <name evidence="1" type="ORF">ACEZ3G_01450</name>
</gene>
<accession>A0ACC7LG37</accession>
<evidence type="ECO:0000313" key="2">
    <source>
        <dbReference type="Proteomes" id="UP001595191"/>
    </source>
</evidence>
<sequence>MEKLKVLLFVCVSTLCFQPLTANNAPIPDIMDRSMADIVGSWAYDVQNVDPQYAKGILHIEKEKGKYVLNIQGAEGSMIPTEELTVDGSEVKFVVYVEGDRVSITLNFDGDSFSGDGSSSSGPFTLSGKRIPDPK</sequence>
<dbReference type="EMBL" id="JBHFPV010000001">
    <property type="protein sequence ID" value="MFH6602124.1"/>
    <property type="molecule type" value="Genomic_DNA"/>
</dbReference>